<comment type="caution">
    <text evidence="2">The sequence shown here is derived from an EMBL/GenBank/DDBJ whole genome shotgun (WGS) entry which is preliminary data.</text>
</comment>
<feature type="region of interest" description="Disordered" evidence="1">
    <location>
        <begin position="129"/>
        <end position="165"/>
    </location>
</feature>
<evidence type="ECO:0008006" key="4">
    <source>
        <dbReference type="Google" id="ProtNLM"/>
    </source>
</evidence>
<reference evidence="2 3" key="1">
    <citation type="submission" date="2024-09" db="EMBL/GenBank/DDBJ databases">
        <authorList>
            <person name="Sun Q."/>
            <person name="Mori K."/>
        </authorList>
    </citation>
    <scope>NUCLEOTIDE SEQUENCE [LARGE SCALE GENOMIC DNA]</scope>
    <source>
        <strain evidence="2 3">CICC 10874</strain>
    </source>
</reference>
<feature type="non-terminal residue" evidence="2">
    <location>
        <position position="165"/>
    </location>
</feature>
<evidence type="ECO:0000256" key="1">
    <source>
        <dbReference type="SAM" id="MobiDB-lite"/>
    </source>
</evidence>
<dbReference type="EMBL" id="JBHLSV010000048">
    <property type="protein sequence ID" value="MFC0676196.1"/>
    <property type="molecule type" value="Genomic_DNA"/>
</dbReference>
<name>A0ABV6RGT8_9MICO</name>
<accession>A0ABV6RGT8</accession>
<proteinExistence type="predicted"/>
<keyword evidence="3" id="KW-1185">Reference proteome</keyword>
<feature type="compositionally biased region" description="Low complexity" evidence="1">
    <location>
        <begin position="146"/>
        <end position="165"/>
    </location>
</feature>
<protein>
    <recommendedName>
        <fullName evidence="4">Bacterial transcriptional activator domain-containing protein</fullName>
    </recommendedName>
</protein>
<gene>
    <name evidence="2" type="ORF">ACFFF6_19800</name>
</gene>
<sequence length="165" mass="16796">MTAPSSTPAPDGAGFSDPAARIPSLAEVRAALRSPDVPLPPPAGVAAAAHRVRDLVHAERFSEARYLAETFCDQPAGAEARFALLQAQLEALAASGQLEPWATAASRLVAHLRRTGHGEQAAASAELIGERIARSERSGGHGGAGEARTGEAAAAGPGAARPGRR</sequence>
<evidence type="ECO:0000313" key="3">
    <source>
        <dbReference type="Proteomes" id="UP001589793"/>
    </source>
</evidence>
<organism evidence="2 3">
    <name type="scientific">Brachybacterium hainanense</name>
    <dbReference type="NCBI Taxonomy" id="1541174"/>
    <lineage>
        <taxon>Bacteria</taxon>
        <taxon>Bacillati</taxon>
        <taxon>Actinomycetota</taxon>
        <taxon>Actinomycetes</taxon>
        <taxon>Micrococcales</taxon>
        <taxon>Dermabacteraceae</taxon>
        <taxon>Brachybacterium</taxon>
    </lineage>
</organism>
<dbReference type="Proteomes" id="UP001589793">
    <property type="component" value="Unassembled WGS sequence"/>
</dbReference>
<feature type="compositionally biased region" description="Basic and acidic residues" evidence="1">
    <location>
        <begin position="129"/>
        <end position="139"/>
    </location>
</feature>
<evidence type="ECO:0000313" key="2">
    <source>
        <dbReference type="EMBL" id="MFC0676196.1"/>
    </source>
</evidence>